<comment type="caution">
    <text evidence="3">The sequence shown here is derived from an EMBL/GenBank/DDBJ whole genome shotgun (WGS) entry which is preliminary data.</text>
</comment>
<evidence type="ECO:0000313" key="3">
    <source>
        <dbReference type="EMBL" id="MBE9066214.1"/>
    </source>
</evidence>
<dbReference type="EMBL" id="JADEXP010000032">
    <property type="protein sequence ID" value="MBE9066214.1"/>
    <property type="molecule type" value="Genomic_DNA"/>
</dbReference>
<dbReference type="AlphaFoldDB" id="A0A928X277"/>
<reference evidence="3" key="1">
    <citation type="submission" date="2020-10" db="EMBL/GenBank/DDBJ databases">
        <authorList>
            <person name="Castelo-Branco R."/>
            <person name="Eusebio N."/>
            <person name="Adriana R."/>
            <person name="Vieira A."/>
            <person name="Brugerolle De Fraissinette N."/>
            <person name="Rezende De Castro R."/>
            <person name="Schneider M.P."/>
            <person name="Vasconcelos V."/>
            <person name="Leao P.N."/>
        </authorList>
    </citation>
    <scope>NUCLEOTIDE SEQUENCE</scope>
    <source>
        <strain evidence="3">LEGE 11479</strain>
    </source>
</reference>
<dbReference type="Proteomes" id="UP000615026">
    <property type="component" value="Unassembled WGS sequence"/>
</dbReference>
<evidence type="ECO:0000256" key="1">
    <source>
        <dbReference type="SAM" id="MobiDB-lite"/>
    </source>
</evidence>
<sequence length="75" mass="7884">MYNFKLRQAAISLSFSTISALFVGSADVAIATHKGITLNSSSLDGHSDNGQPHKGIRMNSTSLDGQADKGLTCND</sequence>
<dbReference type="RefSeq" id="WP_193991818.1">
    <property type="nucleotide sequence ID" value="NZ_JADEXP010000032.1"/>
</dbReference>
<feature type="region of interest" description="Disordered" evidence="1">
    <location>
        <begin position="38"/>
        <end position="75"/>
    </location>
</feature>
<feature type="compositionally biased region" description="Polar residues" evidence="1">
    <location>
        <begin position="38"/>
        <end position="50"/>
    </location>
</feature>
<name>A0A928X277_LEPEC</name>
<keyword evidence="4" id="KW-1185">Reference proteome</keyword>
<evidence type="ECO:0000313" key="4">
    <source>
        <dbReference type="Proteomes" id="UP000615026"/>
    </source>
</evidence>
<feature type="chain" id="PRO_5036999904" evidence="2">
    <location>
        <begin position="26"/>
        <end position="75"/>
    </location>
</feature>
<proteinExistence type="predicted"/>
<gene>
    <name evidence="3" type="ORF">IQ260_06070</name>
</gene>
<evidence type="ECO:0000256" key="2">
    <source>
        <dbReference type="SAM" id="SignalP"/>
    </source>
</evidence>
<keyword evidence="2" id="KW-0732">Signal</keyword>
<protein>
    <submittedName>
        <fullName evidence="3">Uncharacterized protein</fullName>
    </submittedName>
</protein>
<organism evidence="3 4">
    <name type="scientific">Leptolyngbya cf. ectocarpi LEGE 11479</name>
    <dbReference type="NCBI Taxonomy" id="1828722"/>
    <lineage>
        <taxon>Bacteria</taxon>
        <taxon>Bacillati</taxon>
        <taxon>Cyanobacteriota</taxon>
        <taxon>Cyanophyceae</taxon>
        <taxon>Leptolyngbyales</taxon>
        <taxon>Leptolyngbyaceae</taxon>
        <taxon>Leptolyngbya group</taxon>
        <taxon>Leptolyngbya</taxon>
    </lineage>
</organism>
<feature type="signal peptide" evidence="2">
    <location>
        <begin position="1"/>
        <end position="25"/>
    </location>
</feature>
<accession>A0A928X277</accession>